<evidence type="ECO:0000256" key="3">
    <source>
        <dbReference type="ARBA" id="ARBA00023242"/>
    </source>
</evidence>
<feature type="region of interest" description="Disordered" evidence="5">
    <location>
        <begin position="87"/>
        <end position="141"/>
    </location>
</feature>
<feature type="compositionally biased region" description="Basic and acidic residues" evidence="5">
    <location>
        <begin position="257"/>
        <end position="275"/>
    </location>
</feature>
<evidence type="ECO:0000256" key="2">
    <source>
        <dbReference type="ARBA" id="ARBA00022884"/>
    </source>
</evidence>
<comment type="subcellular location">
    <subcellularLocation>
        <location evidence="1">Nucleus</location>
        <location evidence="1">Nucleoplasm</location>
    </subcellularLocation>
</comment>
<dbReference type="GO" id="GO:0003727">
    <property type="term" value="F:single-stranded RNA binding"/>
    <property type="evidence" value="ECO:0007669"/>
    <property type="project" value="TreeGrafter"/>
</dbReference>
<reference evidence="7 8" key="1">
    <citation type="submission" date="2021-04" db="EMBL/GenBank/DDBJ databases">
        <authorList>
            <person name="De Guttry C."/>
            <person name="Zahm M."/>
            <person name="Klopp C."/>
            <person name="Cabau C."/>
            <person name="Louis A."/>
            <person name="Berthelot C."/>
            <person name="Parey E."/>
            <person name="Roest Crollius H."/>
            <person name="Montfort J."/>
            <person name="Robinson-Rechavi M."/>
            <person name="Bucao C."/>
            <person name="Bouchez O."/>
            <person name="Gislard M."/>
            <person name="Lluch J."/>
            <person name="Milhes M."/>
            <person name="Lampietro C."/>
            <person name="Lopez Roques C."/>
            <person name="Donnadieu C."/>
            <person name="Braasch I."/>
            <person name="Desvignes T."/>
            <person name="Postlethwait J."/>
            <person name="Bobe J."/>
            <person name="Wedekind C."/>
            <person name="Guiguen Y."/>
        </authorList>
    </citation>
    <scope>NUCLEOTIDE SEQUENCE [LARGE SCALE GENOMIC DNA]</scope>
    <source>
        <strain evidence="7">Cs_M1</strain>
        <tissue evidence="7">Blood</tissue>
    </source>
</reference>
<dbReference type="AlphaFoldDB" id="A0AAN8Q9N2"/>
<feature type="region of interest" description="Disordered" evidence="5">
    <location>
        <begin position="170"/>
        <end position="275"/>
    </location>
</feature>
<proteinExistence type="predicted"/>
<dbReference type="PROSITE" id="PS50102">
    <property type="entry name" value="RRM"/>
    <property type="match status" value="1"/>
</dbReference>
<dbReference type="Pfam" id="PF00076">
    <property type="entry name" value="RRM_1"/>
    <property type="match status" value="1"/>
</dbReference>
<keyword evidence="3" id="KW-0539">Nucleus</keyword>
<dbReference type="InterPro" id="IPR035979">
    <property type="entry name" value="RBD_domain_sf"/>
</dbReference>
<dbReference type="GO" id="GO:0005654">
    <property type="term" value="C:nucleoplasm"/>
    <property type="evidence" value="ECO:0007669"/>
    <property type="project" value="UniProtKB-SubCell"/>
</dbReference>
<comment type="caution">
    <text evidence="7">The sequence shown here is derived from an EMBL/GenBank/DDBJ whole genome shotgun (WGS) entry which is preliminary data.</text>
</comment>
<feature type="domain" description="RRM" evidence="6">
    <location>
        <begin position="9"/>
        <end position="86"/>
    </location>
</feature>
<dbReference type="InterPro" id="IPR052285">
    <property type="entry name" value="NEXT_complex_subunit"/>
</dbReference>
<evidence type="ECO:0000313" key="7">
    <source>
        <dbReference type="EMBL" id="KAK6296615.1"/>
    </source>
</evidence>
<dbReference type="Gene3D" id="3.30.70.330">
    <property type="match status" value="1"/>
</dbReference>
<sequence>MGVADETDRTLFVGNLDPNVTEELLFELFLQAGPLFKVKIPKDNDGKQKAFGFVCFKHEVSVPYGMNLLNGATLFGRTLKVQFRAGSSHINSPGNSQNQSPVNTPNPHGSAGRYDKSPDQIGSPSFSPSQHIQRSFSSPESLQRQAMMNNMWQLQMQHLQGVNGGFAAGGIGLLGQPPPQQLQPQSGGGSWKQDSSSQRGNRQGYQQDSSSHYGRDQRYPGGSDDTGSNRHHRSQQDNQRGEHYNHDDRSGSSGGVRSRDDRWRDGSRDGRWRRY</sequence>
<dbReference type="SUPFAM" id="SSF54928">
    <property type="entry name" value="RNA-binding domain, RBD"/>
    <property type="match status" value="1"/>
</dbReference>
<dbReference type="PANTHER" id="PTHR13798:SF11">
    <property type="entry name" value="RNA-BINDING PROTEIN 7-RELATED"/>
    <property type="match status" value="1"/>
</dbReference>
<dbReference type="EMBL" id="JAGTTL010000032">
    <property type="protein sequence ID" value="KAK6296615.1"/>
    <property type="molecule type" value="Genomic_DNA"/>
</dbReference>
<dbReference type="PANTHER" id="PTHR13798">
    <property type="entry name" value="RNA BINDING MOTIF RBM PROTEIN -RELATED"/>
    <property type="match status" value="1"/>
</dbReference>
<feature type="compositionally biased region" description="Polar residues" evidence="5">
    <location>
        <begin position="88"/>
        <end position="107"/>
    </location>
</feature>
<evidence type="ECO:0000256" key="4">
    <source>
        <dbReference type="PROSITE-ProRule" id="PRU00176"/>
    </source>
</evidence>
<protein>
    <recommendedName>
        <fullName evidence="6">RRM domain-containing protein</fullName>
    </recommendedName>
</protein>
<feature type="compositionally biased region" description="Basic and acidic residues" evidence="5">
    <location>
        <begin position="239"/>
        <end position="250"/>
    </location>
</feature>
<gene>
    <name evidence="7" type="ORF">J4Q44_G00327570</name>
</gene>
<evidence type="ECO:0000259" key="6">
    <source>
        <dbReference type="PROSITE" id="PS50102"/>
    </source>
</evidence>
<dbReference type="Proteomes" id="UP001356427">
    <property type="component" value="Unassembled WGS sequence"/>
</dbReference>
<accession>A0AAN8Q9N2</accession>
<dbReference type="InterPro" id="IPR012677">
    <property type="entry name" value="Nucleotide-bd_a/b_plait_sf"/>
</dbReference>
<dbReference type="InterPro" id="IPR000504">
    <property type="entry name" value="RRM_dom"/>
</dbReference>
<evidence type="ECO:0000256" key="1">
    <source>
        <dbReference type="ARBA" id="ARBA00004642"/>
    </source>
</evidence>
<name>A0AAN8Q9N2_9TELE</name>
<keyword evidence="2 4" id="KW-0694">RNA-binding</keyword>
<keyword evidence="8" id="KW-1185">Reference proteome</keyword>
<dbReference type="SMART" id="SM00360">
    <property type="entry name" value="RRM"/>
    <property type="match status" value="1"/>
</dbReference>
<feature type="compositionally biased region" description="Polar residues" evidence="5">
    <location>
        <begin position="120"/>
        <end position="141"/>
    </location>
</feature>
<organism evidence="7 8">
    <name type="scientific">Coregonus suidteri</name>
    <dbReference type="NCBI Taxonomy" id="861788"/>
    <lineage>
        <taxon>Eukaryota</taxon>
        <taxon>Metazoa</taxon>
        <taxon>Chordata</taxon>
        <taxon>Craniata</taxon>
        <taxon>Vertebrata</taxon>
        <taxon>Euteleostomi</taxon>
        <taxon>Actinopterygii</taxon>
        <taxon>Neopterygii</taxon>
        <taxon>Teleostei</taxon>
        <taxon>Protacanthopterygii</taxon>
        <taxon>Salmoniformes</taxon>
        <taxon>Salmonidae</taxon>
        <taxon>Coregoninae</taxon>
        <taxon>Coregonus</taxon>
    </lineage>
</organism>
<dbReference type="GO" id="GO:0000381">
    <property type="term" value="P:regulation of alternative mRNA splicing, via spliceosome"/>
    <property type="evidence" value="ECO:0007669"/>
    <property type="project" value="TreeGrafter"/>
</dbReference>
<feature type="compositionally biased region" description="Polar residues" evidence="5">
    <location>
        <begin position="192"/>
        <end position="212"/>
    </location>
</feature>
<evidence type="ECO:0000256" key="5">
    <source>
        <dbReference type="SAM" id="MobiDB-lite"/>
    </source>
</evidence>
<evidence type="ECO:0000313" key="8">
    <source>
        <dbReference type="Proteomes" id="UP001356427"/>
    </source>
</evidence>